<dbReference type="InterPro" id="IPR011333">
    <property type="entry name" value="SKP1/BTB/POZ_sf"/>
</dbReference>
<dbReference type="PANTHER" id="PTHR47843">
    <property type="entry name" value="BTB DOMAIN-CONTAINING PROTEIN-RELATED"/>
    <property type="match status" value="1"/>
</dbReference>
<dbReference type="SUPFAM" id="SSF54695">
    <property type="entry name" value="POZ domain"/>
    <property type="match status" value="1"/>
</dbReference>
<organism evidence="3 4">
    <name type="scientific">Elsinoe australis</name>
    <dbReference type="NCBI Taxonomy" id="40998"/>
    <lineage>
        <taxon>Eukaryota</taxon>
        <taxon>Fungi</taxon>
        <taxon>Dikarya</taxon>
        <taxon>Ascomycota</taxon>
        <taxon>Pezizomycotina</taxon>
        <taxon>Dothideomycetes</taxon>
        <taxon>Dothideomycetidae</taxon>
        <taxon>Myriangiales</taxon>
        <taxon>Elsinoaceae</taxon>
        <taxon>Elsinoe</taxon>
    </lineage>
</organism>
<dbReference type="Gene3D" id="3.30.710.10">
    <property type="entry name" value="Potassium Channel Kv1.1, Chain A"/>
    <property type="match status" value="1"/>
</dbReference>
<dbReference type="EMBL" id="PTQR01000128">
    <property type="protein sequence ID" value="TKX18325.1"/>
    <property type="molecule type" value="Genomic_DNA"/>
</dbReference>
<evidence type="ECO:0000313" key="3">
    <source>
        <dbReference type="EMBL" id="TKX18325.1"/>
    </source>
</evidence>
<feature type="domain" description="BTB" evidence="2">
    <location>
        <begin position="73"/>
        <end position="138"/>
    </location>
</feature>
<dbReference type="AlphaFoldDB" id="A0A4U7ANA4"/>
<feature type="compositionally biased region" description="Acidic residues" evidence="1">
    <location>
        <begin position="11"/>
        <end position="29"/>
    </location>
</feature>
<protein>
    <submittedName>
        <fullName evidence="3">BTB/POZ domain-containing protein 30</fullName>
    </submittedName>
</protein>
<dbReference type="SMART" id="SM00225">
    <property type="entry name" value="BTB"/>
    <property type="match status" value="1"/>
</dbReference>
<evidence type="ECO:0000259" key="2">
    <source>
        <dbReference type="PROSITE" id="PS50097"/>
    </source>
</evidence>
<feature type="region of interest" description="Disordered" evidence="1">
    <location>
        <begin position="1"/>
        <end position="61"/>
    </location>
</feature>
<dbReference type="InterPro" id="IPR000210">
    <property type="entry name" value="BTB/POZ_dom"/>
</dbReference>
<comment type="caution">
    <text evidence="3">The sequence shown here is derived from an EMBL/GenBank/DDBJ whole genome shotgun (WGS) entry which is preliminary data.</text>
</comment>
<dbReference type="Pfam" id="PF00651">
    <property type="entry name" value="BTB"/>
    <property type="match status" value="1"/>
</dbReference>
<accession>A0A4U7ANA4</accession>
<sequence length="269" mass="30239">MPIGPPTDMSDSSEESDESNETGSSDDNDGATSGSDDSSEENGDSGSDSSSKSSERHNENDKLCDQFTKRFEDTVTVLVGTNKKVFRVNKTVLTEISAFFRTALNGSWPEYVTAKIELPEEDTFIFALFVDYAYSRRLFSFRNACTGDGDHNSKPRLSTLVHLYIMADRLQAAKLKNEVINVLHCRLEEVPAMSVETHRMVFDELPQGSPLRHFVLHAWIHGAHNHRFPQRLVEDVPALAFKLLNHTLKTCKNEVKCLSNPGNYHVRET</sequence>
<gene>
    <name evidence="3" type="ORF">C1H76_9113</name>
</gene>
<dbReference type="Proteomes" id="UP000308133">
    <property type="component" value="Unassembled WGS sequence"/>
</dbReference>
<name>A0A4U7ANA4_9PEZI</name>
<proteinExistence type="predicted"/>
<evidence type="ECO:0000313" key="4">
    <source>
        <dbReference type="Proteomes" id="UP000308133"/>
    </source>
</evidence>
<dbReference type="PANTHER" id="PTHR47843:SF2">
    <property type="entry name" value="BTB DOMAIN-CONTAINING PROTEIN"/>
    <property type="match status" value="1"/>
</dbReference>
<evidence type="ECO:0000256" key="1">
    <source>
        <dbReference type="SAM" id="MobiDB-lite"/>
    </source>
</evidence>
<dbReference type="CDD" id="cd18186">
    <property type="entry name" value="BTB_POZ_ZBTB_KLHL-like"/>
    <property type="match status" value="1"/>
</dbReference>
<dbReference type="PROSITE" id="PS50097">
    <property type="entry name" value="BTB"/>
    <property type="match status" value="1"/>
</dbReference>
<reference evidence="3 4" key="1">
    <citation type="submission" date="2018-02" db="EMBL/GenBank/DDBJ databases">
        <title>Draft genome sequences of Elsinoe sp., causing black scab on jojoba.</title>
        <authorList>
            <person name="Stodart B."/>
            <person name="Jeffress S."/>
            <person name="Ash G."/>
            <person name="Arun Chinnappa K."/>
        </authorList>
    </citation>
    <scope>NUCLEOTIDE SEQUENCE [LARGE SCALE GENOMIC DNA]</scope>
    <source>
        <strain evidence="3 4">Hillstone_2</strain>
    </source>
</reference>